<dbReference type="SUPFAM" id="SSF49584">
    <property type="entry name" value="Periplasmic chaperone C-domain"/>
    <property type="match status" value="1"/>
</dbReference>
<dbReference type="InterPro" id="IPR008962">
    <property type="entry name" value="PapD-like_sf"/>
</dbReference>
<accession>A0ABT2E5K4</accession>
<reference evidence="12 13" key="1">
    <citation type="submission" date="2022-04" db="EMBL/GenBank/DDBJ databases">
        <title>Proposal of a three novel species of Scandinavium, Scandinavium hiltneri, Scandinavium manionii, Scandinavium tedordense.</title>
        <authorList>
            <person name="Maddock D.W."/>
            <person name="Brady C.L."/>
            <person name="Denman S."/>
            <person name="Arnold D."/>
        </authorList>
    </citation>
    <scope>NUCLEOTIDE SEQUENCE [LARGE SCALE GENOMIC DNA]</scope>
    <source>
        <strain evidence="12 13">H11S7</strain>
    </source>
</reference>
<evidence type="ECO:0000256" key="2">
    <source>
        <dbReference type="ARBA" id="ARBA00007399"/>
    </source>
</evidence>
<dbReference type="InterPro" id="IPR001829">
    <property type="entry name" value="Pili_assmbl_chaperone_bac"/>
</dbReference>
<evidence type="ECO:0000256" key="5">
    <source>
        <dbReference type="ARBA" id="ARBA00022764"/>
    </source>
</evidence>
<evidence type="ECO:0000256" key="8">
    <source>
        <dbReference type="RuleBase" id="RU003918"/>
    </source>
</evidence>
<evidence type="ECO:0000259" key="10">
    <source>
        <dbReference type="Pfam" id="PF00345"/>
    </source>
</evidence>
<dbReference type="Pfam" id="PF02753">
    <property type="entry name" value="PapD_C"/>
    <property type="match status" value="1"/>
</dbReference>
<keyword evidence="7" id="KW-0393">Immunoglobulin domain</keyword>
<evidence type="ECO:0000256" key="9">
    <source>
        <dbReference type="SAM" id="SignalP"/>
    </source>
</evidence>
<feature type="domain" description="Pili assembly chaperone C-terminal" evidence="11">
    <location>
        <begin position="174"/>
        <end position="235"/>
    </location>
</feature>
<dbReference type="InterPro" id="IPR016147">
    <property type="entry name" value="Pili_assmbl_chaperone_N"/>
</dbReference>
<keyword evidence="5" id="KW-0574">Periplasm</keyword>
<dbReference type="EMBL" id="JALIGE010000076">
    <property type="protein sequence ID" value="MCS2163162.1"/>
    <property type="molecule type" value="Genomic_DNA"/>
</dbReference>
<dbReference type="PRINTS" id="PR00969">
    <property type="entry name" value="CHAPERONPILI"/>
</dbReference>
<dbReference type="Gene3D" id="2.60.40.10">
    <property type="entry name" value="Immunoglobulins"/>
    <property type="match status" value="2"/>
</dbReference>
<dbReference type="InterPro" id="IPR036316">
    <property type="entry name" value="Pili_assmbl_chap_C_dom_sf"/>
</dbReference>
<dbReference type="PROSITE" id="PS00635">
    <property type="entry name" value="PILI_CHAPERONE"/>
    <property type="match status" value="1"/>
</dbReference>
<comment type="similarity">
    <text evidence="2 8">Belongs to the periplasmic pilus chaperone family.</text>
</comment>
<feature type="chain" id="PRO_5046742057" evidence="9">
    <location>
        <begin position="28"/>
        <end position="242"/>
    </location>
</feature>
<gene>
    <name evidence="12" type="ORF">MUU47_18950</name>
</gene>
<dbReference type="NCBIfam" id="NF007398">
    <property type="entry name" value="PRK09926.1"/>
    <property type="match status" value="1"/>
</dbReference>
<dbReference type="PANTHER" id="PTHR30251:SF2">
    <property type="entry name" value="FIMBRIAL CHAPERONE YADV-RELATED"/>
    <property type="match status" value="1"/>
</dbReference>
<dbReference type="PANTHER" id="PTHR30251">
    <property type="entry name" value="PILUS ASSEMBLY CHAPERONE"/>
    <property type="match status" value="1"/>
</dbReference>
<name>A0ABT2E5K4_9ENTR</name>
<dbReference type="InterPro" id="IPR018046">
    <property type="entry name" value="Pili_assmbl_chaperone_CS"/>
</dbReference>
<dbReference type="Proteomes" id="UP001205357">
    <property type="component" value="Unassembled WGS sequence"/>
</dbReference>
<dbReference type="RefSeq" id="WP_258989713.1">
    <property type="nucleotide sequence ID" value="NZ_JALIGE010000076.1"/>
</dbReference>
<evidence type="ECO:0000256" key="7">
    <source>
        <dbReference type="ARBA" id="ARBA00023319"/>
    </source>
</evidence>
<dbReference type="InterPro" id="IPR013783">
    <property type="entry name" value="Ig-like_fold"/>
</dbReference>
<comment type="subcellular location">
    <subcellularLocation>
        <location evidence="1 8">Periplasm</location>
    </subcellularLocation>
</comment>
<feature type="signal peptide" evidence="9">
    <location>
        <begin position="1"/>
        <end position="27"/>
    </location>
</feature>
<evidence type="ECO:0000313" key="12">
    <source>
        <dbReference type="EMBL" id="MCS2163162.1"/>
    </source>
</evidence>
<keyword evidence="3" id="KW-1029">Fimbrium biogenesis</keyword>
<dbReference type="InterPro" id="IPR016148">
    <property type="entry name" value="Pili_assmbl_chaperone_C"/>
</dbReference>
<keyword evidence="6 8" id="KW-0143">Chaperone</keyword>
<feature type="domain" description="Pili assembly chaperone N-terminal" evidence="10">
    <location>
        <begin position="29"/>
        <end position="150"/>
    </location>
</feature>
<comment type="caution">
    <text evidence="12">The sequence shown here is derived from an EMBL/GenBank/DDBJ whole genome shotgun (WGS) entry which is preliminary data.</text>
</comment>
<keyword evidence="13" id="KW-1185">Reference proteome</keyword>
<proteinExistence type="inferred from homology"/>
<protein>
    <submittedName>
        <fullName evidence="12">Fimbrial chaperone</fullName>
    </submittedName>
</protein>
<organism evidence="12 13">
    <name type="scientific">Scandinavium hiltneri</name>
    <dbReference type="NCBI Taxonomy" id="2926519"/>
    <lineage>
        <taxon>Bacteria</taxon>
        <taxon>Pseudomonadati</taxon>
        <taxon>Pseudomonadota</taxon>
        <taxon>Gammaproteobacteria</taxon>
        <taxon>Enterobacterales</taxon>
        <taxon>Enterobacteriaceae</taxon>
        <taxon>Scandinavium</taxon>
    </lineage>
</organism>
<evidence type="ECO:0000256" key="4">
    <source>
        <dbReference type="ARBA" id="ARBA00022729"/>
    </source>
</evidence>
<dbReference type="InterPro" id="IPR050643">
    <property type="entry name" value="Periplasmic_pilus_chap"/>
</dbReference>
<dbReference type="SUPFAM" id="SSF49354">
    <property type="entry name" value="PapD-like"/>
    <property type="match status" value="1"/>
</dbReference>
<evidence type="ECO:0000256" key="1">
    <source>
        <dbReference type="ARBA" id="ARBA00004418"/>
    </source>
</evidence>
<keyword evidence="4 9" id="KW-0732">Signal</keyword>
<sequence>MTCFNLKKCIVPAVLAASVIIPMTSQADVVISGTRVIYQQKNKDITVRLDNKGNKPLLVQSWLDDGREGVNPQEMNVPFVITPPISRIDPKRGQTVRISSLGGNLPKDRESVYWFNVLEVPPKAKGADTGNTMQLAFRTRIKFFYRPTGLQGDPAVAAQSLKWSVAGQGSVEAKNDSNYFVSLNSASLTLGGKKYAVETKMVSPHSSLKMSVKGLSASASGAKLTYAAINDFGGAITKDVTL</sequence>
<evidence type="ECO:0000313" key="13">
    <source>
        <dbReference type="Proteomes" id="UP001205357"/>
    </source>
</evidence>
<evidence type="ECO:0000256" key="3">
    <source>
        <dbReference type="ARBA" id="ARBA00022558"/>
    </source>
</evidence>
<dbReference type="Pfam" id="PF00345">
    <property type="entry name" value="PapD_N"/>
    <property type="match status" value="1"/>
</dbReference>
<evidence type="ECO:0000259" key="11">
    <source>
        <dbReference type="Pfam" id="PF02753"/>
    </source>
</evidence>
<evidence type="ECO:0000256" key="6">
    <source>
        <dbReference type="ARBA" id="ARBA00023186"/>
    </source>
</evidence>